<keyword evidence="2" id="KW-1185">Reference proteome</keyword>
<gene>
    <name evidence="1" type="ORF">BU23DRAFT_632365</name>
</gene>
<dbReference type="Gene3D" id="3.30.40.10">
    <property type="entry name" value="Zinc/RING finger domain, C3HC4 (zinc finger)"/>
    <property type="match status" value="1"/>
</dbReference>
<dbReference type="OrthoDB" id="9977870at2759"/>
<evidence type="ECO:0008006" key="3">
    <source>
        <dbReference type="Google" id="ProtNLM"/>
    </source>
</evidence>
<dbReference type="Gene3D" id="1.10.10.2360">
    <property type="match status" value="1"/>
</dbReference>
<protein>
    <recommendedName>
        <fullName evidence="3">RING-type domain-containing protein</fullName>
    </recommendedName>
</protein>
<dbReference type="InterPro" id="IPR013083">
    <property type="entry name" value="Znf_RING/FYVE/PHD"/>
</dbReference>
<accession>A0A6A5VG68</accession>
<name>A0A6A5VG68_9PLEO</name>
<evidence type="ECO:0000313" key="1">
    <source>
        <dbReference type="EMBL" id="KAF1975700.1"/>
    </source>
</evidence>
<organism evidence="1 2">
    <name type="scientific">Bimuria novae-zelandiae CBS 107.79</name>
    <dbReference type="NCBI Taxonomy" id="1447943"/>
    <lineage>
        <taxon>Eukaryota</taxon>
        <taxon>Fungi</taxon>
        <taxon>Dikarya</taxon>
        <taxon>Ascomycota</taxon>
        <taxon>Pezizomycotina</taxon>
        <taxon>Dothideomycetes</taxon>
        <taxon>Pleosporomycetidae</taxon>
        <taxon>Pleosporales</taxon>
        <taxon>Massarineae</taxon>
        <taxon>Didymosphaeriaceae</taxon>
        <taxon>Bimuria</taxon>
    </lineage>
</organism>
<sequence length="378" mass="42437">MARIIPCPRSYCSSWGNTTPSKMGPASAKLALELQIKDVDDIFAQRHVSRANDEATALRVVRLELVKMMGEFEGQIAAVELVRKERGEREAHGRLLVEERQAQDQPDVMDIDVTPMAIDLGGTQTEYAVPVNNRKRPAEEDSETLRDKTAGAVKRRLISMKKEKATTRDEVPFEPARPIVRLPRPAAMSKSGSLTQEQTTSVTLAASMFPSPTIARMTLNHGTGGLPFQPFMTRINFSEREVLCQTITCDRAYAEYSLEELRVVDYAQGRRRSTLGTDEYNHTEEYSSIIDCSCCLDGFEKADILILPCPQKKGSHRHAYCRICLRKMFEAAIADSLSFPPRCCHKPLELNLCRPLLLEDVIARFEKKKEELSVSDGV</sequence>
<dbReference type="Proteomes" id="UP000800036">
    <property type="component" value="Unassembled WGS sequence"/>
</dbReference>
<proteinExistence type="predicted"/>
<dbReference type="EMBL" id="ML976669">
    <property type="protein sequence ID" value="KAF1975700.1"/>
    <property type="molecule type" value="Genomic_DNA"/>
</dbReference>
<dbReference type="AlphaFoldDB" id="A0A6A5VG68"/>
<reference evidence="1" key="1">
    <citation type="journal article" date="2020" name="Stud. Mycol.">
        <title>101 Dothideomycetes genomes: a test case for predicting lifestyles and emergence of pathogens.</title>
        <authorList>
            <person name="Haridas S."/>
            <person name="Albert R."/>
            <person name="Binder M."/>
            <person name="Bloem J."/>
            <person name="Labutti K."/>
            <person name="Salamov A."/>
            <person name="Andreopoulos B."/>
            <person name="Baker S."/>
            <person name="Barry K."/>
            <person name="Bills G."/>
            <person name="Bluhm B."/>
            <person name="Cannon C."/>
            <person name="Castanera R."/>
            <person name="Culley D."/>
            <person name="Daum C."/>
            <person name="Ezra D."/>
            <person name="Gonzalez J."/>
            <person name="Henrissat B."/>
            <person name="Kuo A."/>
            <person name="Liang C."/>
            <person name="Lipzen A."/>
            <person name="Lutzoni F."/>
            <person name="Magnuson J."/>
            <person name="Mondo S."/>
            <person name="Nolan M."/>
            <person name="Ohm R."/>
            <person name="Pangilinan J."/>
            <person name="Park H.-J."/>
            <person name="Ramirez L."/>
            <person name="Alfaro M."/>
            <person name="Sun H."/>
            <person name="Tritt A."/>
            <person name="Yoshinaga Y."/>
            <person name="Zwiers L.-H."/>
            <person name="Turgeon B."/>
            <person name="Goodwin S."/>
            <person name="Spatafora J."/>
            <person name="Crous P."/>
            <person name="Grigoriev I."/>
        </authorList>
    </citation>
    <scope>NUCLEOTIDE SEQUENCE</scope>
    <source>
        <strain evidence="1">CBS 107.79</strain>
    </source>
</reference>
<evidence type="ECO:0000313" key="2">
    <source>
        <dbReference type="Proteomes" id="UP000800036"/>
    </source>
</evidence>